<proteinExistence type="predicted"/>
<dbReference type="Pfam" id="PF06243">
    <property type="entry name" value="PaaB"/>
    <property type="match status" value="2"/>
</dbReference>
<dbReference type="RefSeq" id="WP_182511480.1">
    <property type="nucleotide sequence ID" value="NZ_JACJIQ010000001.1"/>
</dbReference>
<sequence length="210" mass="23899">MSPEEGHIQSLDPRVTRLHIEEEPNPAPKPQLDQLETYEVFLQKKEGQPYVYVGPVHAANEEVAFLFGKEQYSRRAMCTGMWVVKTQHVLVSGYADDNTSVYESLPALGSTPDAAEQAYEIFHLKKRGKAHQHAGTVTARSAEHALEVARQTLHAAPPVVNVWVIPQNQILREEEDKDIWATTPEKKYREAIAYRVQDKIDRFKAERQAQ</sequence>
<keyword evidence="3" id="KW-1185">Reference proteome</keyword>
<evidence type="ECO:0000313" key="2">
    <source>
        <dbReference type="EMBL" id="MBA9075809.1"/>
    </source>
</evidence>
<dbReference type="Proteomes" id="UP000563094">
    <property type="component" value="Unassembled WGS sequence"/>
</dbReference>
<comment type="caution">
    <text evidence="2">The sequence shown here is derived from an EMBL/GenBank/DDBJ whole genome shotgun (WGS) entry which is preliminary data.</text>
</comment>
<name>A0A839GGM7_9BACT</name>
<dbReference type="EMBL" id="JACJIQ010000001">
    <property type="protein sequence ID" value="MBA9075809.1"/>
    <property type="molecule type" value="Genomic_DNA"/>
</dbReference>
<dbReference type="Gene3D" id="3.10.20.520">
    <property type="entry name" value="Phenylacetic acid degradation B"/>
    <property type="match status" value="2"/>
</dbReference>
<evidence type="ECO:0000256" key="1">
    <source>
        <dbReference type="SAM" id="MobiDB-lite"/>
    </source>
</evidence>
<organism evidence="2 3">
    <name type="scientific">Rufibacter quisquiliarum</name>
    <dbReference type="NCBI Taxonomy" id="1549639"/>
    <lineage>
        <taxon>Bacteria</taxon>
        <taxon>Pseudomonadati</taxon>
        <taxon>Bacteroidota</taxon>
        <taxon>Cytophagia</taxon>
        <taxon>Cytophagales</taxon>
        <taxon>Hymenobacteraceae</taxon>
        <taxon>Rufibacter</taxon>
    </lineage>
</organism>
<dbReference type="AlphaFoldDB" id="A0A839GGM7"/>
<dbReference type="InterPro" id="IPR009359">
    <property type="entry name" value="PaaB"/>
</dbReference>
<dbReference type="InterPro" id="IPR038693">
    <property type="entry name" value="PaaB_sf"/>
</dbReference>
<feature type="region of interest" description="Disordered" evidence="1">
    <location>
        <begin position="1"/>
        <end position="31"/>
    </location>
</feature>
<accession>A0A839GGM7</accession>
<protein>
    <submittedName>
        <fullName evidence="2">Ring-1,2-phenylacetyl-CoA epoxidase subunit PaaB</fullName>
    </submittedName>
</protein>
<reference evidence="2 3" key="1">
    <citation type="submission" date="2020-08" db="EMBL/GenBank/DDBJ databases">
        <title>Genomic Encyclopedia of Type Strains, Phase IV (KMG-IV): sequencing the most valuable type-strain genomes for metagenomic binning, comparative biology and taxonomic classification.</title>
        <authorList>
            <person name="Goeker M."/>
        </authorList>
    </citation>
    <scope>NUCLEOTIDE SEQUENCE [LARGE SCALE GENOMIC DNA]</scope>
    <source>
        <strain evidence="2 3">DSM 29854</strain>
    </source>
</reference>
<evidence type="ECO:0000313" key="3">
    <source>
        <dbReference type="Proteomes" id="UP000563094"/>
    </source>
</evidence>
<gene>
    <name evidence="2" type="ORF">FHS90_000506</name>
</gene>